<accession>A0A6A5Z720</accession>
<evidence type="ECO:0000256" key="3">
    <source>
        <dbReference type="ARBA" id="ARBA00010088"/>
    </source>
</evidence>
<evidence type="ECO:0000313" key="13">
    <source>
        <dbReference type="Proteomes" id="UP000799770"/>
    </source>
</evidence>
<feature type="active site" description="Nucleophile" evidence="9">
    <location>
        <position position="114"/>
    </location>
</feature>
<keyword evidence="4 8" id="KW-0031">Aminopeptidase</keyword>
<evidence type="ECO:0000256" key="4">
    <source>
        <dbReference type="ARBA" id="ARBA00022438"/>
    </source>
</evidence>
<dbReference type="InterPro" id="IPR000073">
    <property type="entry name" value="AB_hydrolase_1"/>
</dbReference>
<gene>
    <name evidence="12" type="ORF">BDV96DRAFT_576203</name>
</gene>
<keyword evidence="6 8" id="KW-0645">Protease</keyword>
<dbReference type="GO" id="GO:0006508">
    <property type="term" value="P:proteolysis"/>
    <property type="evidence" value="ECO:0007669"/>
    <property type="project" value="UniProtKB-KW"/>
</dbReference>
<dbReference type="InterPro" id="IPR005944">
    <property type="entry name" value="Pro_iminopeptidase"/>
</dbReference>
<dbReference type="InterPro" id="IPR002410">
    <property type="entry name" value="Peptidase_S33"/>
</dbReference>
<comment type="catalytic activity">
    <reaction evidence="1 8 10">
        <text>Release of N-terminal proline from a peptide.</text>
        <dbReference type="EC" id="3.4.11.5"/>
    </reaction>
</comment>
<dbReference type="PANTHER" id="PTHR43722">
    <property type="entry name" value="PROLINE IMINOPEPTIDASE"/>
    <property type="match status" value="1"/>
</dbReference>
<dbReference type="NCBIfam" id="TIGR01249">
    <property type="entry name" value="pro_imino_pep_1"/>
    <property type="match status" value="1"/>
</dbReference>
<dbReference type="OrthoDB" id="10249433at2759"/>
<dbReference type="PRINTS" id="PR00111">
    <property type="entry name" value="ABHYDROLASE"/>
</dbReference>
<comment type="similarity">
    <text evidence="3 8 10">Belongs to the peptidase S33 family.</text>
</comment>
<dbReference type="GO" id="GO:0004177">
    <property type="term" value="F:aminopeptidase activity"/>
    <property type="evidence" value="ECO:0007669"/>
    <property type="project" value="UniProtKB-UniRule"/>
</dbReference>
<dbReference type="SUPFAM" id="SSF53474">
    <property type="entry name" value="alpha/beta-Hydrolases"/>
    <property type="match status" value="1"/>
</dbReference>
<protein>
    <recommendedName>
        <fullName evidence="8 10">Proline iminopeptidase</fullName>
        <shortName evidence="8">PIP</shortName>
        <ecNumber evidence="8 10">3.4.11.5</ecNumber>
    </recommendedName>
    <alternativeName>
        <fullName evidence="8">Prolyl aminopeptidase</fullName>
    </alternativeName>
</protein>
<feature type="active site" evidence="9">
    <location>
        <position position="261"/>
    </location>
</feature>
<evidence type="ECO:0000256" key="5">
    <source>
        <dbReference type="ARBA" id="ARBA00022490"/>
    </source>
</evidence>
<dbReference type="AlphaFoldDB" id="A0A6A5Z720"/>
<keyword evidence="5 8" id="KW-0963">Cytoplasm</keyword>
<evidence type="ECO:0000256" key="6">
    <source>
        <dbReference type="ARBA" id="ARBA00022670"/>
    </source>
</evidence>
<sequence length="315" mass="35664">MTSEKGYEHTEAFDSGDLQVSDLHRIHYAQHGKPDGLPVIFLHGGPGGIGVAHSNLIFFDPAIYRVVLFDQRGCGQSEPSAECRENTTQLLVQDIETLRKHVGIEKWHMVFGGSWGSTLALAYAQTHPQVCGSLVLRGVFLATKEELQLTSDGSYTGRIWPEEYDRFMGYLPGSKRADPSRAYHELIHGDDKAKAREAAREWDRFSGFGPEQLKNERYVMAYAKITTHYFVNDSFLEPDQLLKGCEKIKHIPISIVHGRHDFICPPRVAWSVHKALPGSKLYWSETASHSQNEPENLKNLIKVCNDYAKEDFHLR</sequence>
<name>A0A6A5Z720_9PLEO</name>
<dbReference type="Proteomes" id="UP000799770">
    <property type="component" value="Unassembled WGS sequence"/>
</dbReference>
<evidence type="ECO:0000313" key="12">
    <source>
        <dbReference type="EMBL" id="KAF2114956.1"/>
    </source>
</evidence>
<evidence type="ECO:0000256" key="2">
    <source>
        <dbReference type="ARBA" id="ARBA00004496"/>
    </source>
</evidence>
<dbReference type="EC" id="3.4.11.5" evidence="8 10"/>
<keyword evidence="13" id="KW-1185">Reference proteome</keyword>
<dbReference type="PRINTS" id="PR00793">
    <property type="entry name" value="PROAMNOPTASE"/>
</dbReference>
<organism evidence="12 13">
    <name type="scientific">Lophiotrema nucula</name>
    <dbReference type="NCBI Taxonomy" id="690887"/>
    <lineage>
        <taxon>Eukaryota</taxon>
        <taxon>Fungi</taxon>
        <taxon>Dikarya</taxon>
        <taxon>Ascomycota</taxon>
        <taxon>Pezizomycotina</taxon>
        <taxon>Dothideomycetes</taxon>
        <taxon>Pleosporomycetidae</taxon>
        <taxon>Pleosporales</taxon>
        <taxon>Lophiotremataceae</taxon>
        <taxon>Lophiotrema</taxon>
    </lineage>
</organism>
<comment type="subcellular location">
    <subcellularLocation>
        <location evidence="2 8">Cytoplasm</location>
    </subcellularLocation>
</comment>
<evidence type="ECO:0000259" key="11">
    <source>
        <dbReference type="Pfam" id="PF00561"/>
    </source>
</evidence>
<reference evidence="12" key="1">
    <citation type="journal article" date="2020" name="Stud. Mycol.">
        <title>101 Dothideomycetes genomes: a test case for predicting lifestyles and emergence of pathogens.</title>
        <authorList>
            <person name="Haridas S."/>
            <person name="Albert R."/>
            <person name="Binder M."/>
            <person name="Bloem J."/>
            <person name="Labutti K."/>
            <person name="Salamov A."/>
            <person name="Andreopoulos B."/>
            <person name="Baker S."/>
            <person name="Barry K."/>
            <person name="Bills G."/>
            <person name="Bluhm B."/>
            <person name="Cannon C."/>
            <person name="Castanera R."/>
            <person name="Culley D."/>
            <person name="Daum C."/>
            <person name="Ezra D."/>
            <person name="Gonzalez J."/>
            <person name="Henrissat B."/>
            <person name="Kuo A."/>
            <person name="Liang C."/>
            <person name="Lipzen A."/>
            <person name="Lutzoni F."/>
            <person name="Magnuson J."/>
            <person name="Mondo S."/>
            <person name="Nolan M."/>
            <person name="Ohm R."/>
            <person name="Pangilinan J."/>
            <person name="Park H.-J."/>
            <person name="Ramirez L."/>
            <person name="Alfaro M."/>
            <person name="Sun H."/>
            <person name="Tritt A."/>
            <person name="Yoshinaga Y."/>
            <person name="Zwiers L.-H."/>
            <person name="Turgeon B."/>
            <person name="Goodwin S."/>
            <person name="Spatafora J."/>
            <person name="Crous P."/>
            <person name="Grigoriev I."/>
        </authorList>
    </citation>
    <scope>NUCLEOTIDE SEQUENCE</scope>
    <source>
        <strain evidence="12">CBS 627.86</strain>
    </source>
</reference>
<dbReference type="Gene3D" id="3.40.50.1820">
    <property type="entry name" value="alpha/beta hydrolase"/>
    <property type="match status" value="1"/>
</dbReference>
<evidence type="ECO:0000256" key="10">
    <source>
        <dbReference type="RuleBase" id="RU003421"/>
    </source>
</evidence>
<feature type="domain" description="AB hydrolase-1" evidence="11">
    <location>
        <begin position="38"/>
        <end position="290"/>
    </location>
</feature>
<evidence type="ECO:0000256" key="9">
    <source>
        <dbReference type="PIRSR" id="PIRSR006431-1"/>
    </source>
</evidence>
<dbReference type="GO" id="GO:0005737">
    <property type="term" value="C:cytoplasm"/>
    <property type="evidence" value="ECO:0007669"/>
    <property type="project" value="UniProtKB-SubCell"/>
</dbReference>
<dbReference type="PIRSF" id="PIRSF006431">
    <property type="entry name" value="Pept_S33"/>
    <property type="match status" value="1"/>
</dbReference>
<evidence type="ECO:0000256" key="8">
    <source>
        <dbReference type="PIRNR" id="PIRNR006431"/>
    </source>
</evidence>
<evidence type="ECO:0000256" key="1">
    <source>
        <dbReference type="ARBA" id="ARBA00001585"/>
    </source>
</evidence>
<dbReference type="InterPro" id="IPR029058">
    <property type="entry name" value="AB_hydrolase_fold"/>
</dbReference>
<dbReference type="EMBL" id="ML977324">
    <property type="protein sequence ID" value="KAF2114956.1"/>
    <property type="molecule type" value="Genomic_DNA"/>
</dbReference>
<dbReference type="PANTHER" id="PTHR43722:SF1">
    <property type="entry name" value="PROLINE IMINOPEPTIDASE"/>
    <property type="match status" value="1"/>
</dbReference>
<proteinExistence type="inferred from homology"/>
<keyword evidence="7 8" id="KW-0378">Hydrolase</keyword>
<evidence type="ECO:0000256" key="7">
    <source>
        <dbReference type="ARBA" id="ARBA00022801"/>
    </source>
</evidence>
<feature type="active site" description="Proton donor" evidence="9">
    <location>
        <position position="289"/>
    </location>
</feature>
<dbReference type="Pfam" id="PF00561">
    <property type="entry name" value="Abhydrolase_1"/>
    <property type="match status" value="1"/>
</dbReference>